<feature type="region of interest" description="Disordered" evidence="1">
    <location>
        <begin position="72"/>
        <end position="172"/>
    </location>
</feature>
<dbReference type="EMBL" id="KI894031">
    <property type="protein sequence ID" value="OBR84863.1"/>
    <property type="molecule type" value="Genomic_DNA"/>
</dbReference>
<dbReference type="EMBL" id="CP144534">
    <property type="protein sequence ID" value="WWC62239.1"/>
    <property type="molecule type" value="Genomic_DNA"/>
</dbReference>
<evidence type="ECO:0000313" key="2">
    <source>
        <dbReference type="EMBL" id="OBR84863.1"/>
    </source>
</evidence>
<accession>A0A1A6A482</accession>
<name>A0A1A6A482_9TREE</name>
<evidence type="ECO:0000313" key="4">
    <source>
        <dbReference type="Proteomes" id="UP000078595"/>
    </source>
</evidence>
<feature type="compositionally biased region" description="Basic residues" evidence="1">
    <location>
        <begin position="158"/>
        <end position="172"/>
    </location>
</feature>
<reference evidence="2" key="1">
    <citation type="submission" date="2013-07" db="EMBL/GenBank/DDBJ databases">
        <title>The Genome Sequence of Cryptococcus dejecticola CBS10117.</title>
        <authorList>
            <consortium name="The Broad Institute Genome Sequencing Platform"/>
            <person name="Cuomo C."/>
            <person name="Litvintseva A."/>
            <person name="Chen Y."/>
            <person name="Heitman J."/>
            <person name="Sun S."/>
            <person name="Springer D."/>
            <person name="Dromer F."/>
            <person name="Young S.K."/>
            <person name="Zeng Q."/>
            <person name="Gargeya S."/>
            <person name="Fitzgerald M."/>
            <person name="Abouelleil A."/>
            <person name="Alvarado L."/>
            <person name="Berlin A.M."/>
            <person name="Chapman S.B."/>
            <person name="Dewar J."/>
            <person name="Goldberg J."/>
            <person name="Griggs A."/>
            <person name="Gujja S."/>
            <person name="Hansen M."/>
            <person name="Howarth C."/>
            <person name="Imamovic A."/>
            <person name="Larimer J."/>
            <person name="McCowan C."/>
            <person name="Murphy C."/>
            <person name="Pearson M."/>
            <person name="Priest M."/>
            <person name="Roberts A."/>
            <person name="Saif S."/>
            <person name="Shea T."/>
            <person name="Sykes S."/>
            <person name="Wortman J."/>
            <person name="Nusbaum C."/>
            <person name="Birren B."/>
        </authorList>
    </citation>
    <scope>NUCLEOTIDE SEQUENCE [LARGE SCALE GENOMIC DNA]</scope>
    <source>
        <strain evidence="2">CBS 10117</strain>
    </source>
</reference>
<feature type="compositionally biased region" description="Basic and acidic residues" evidence="1">
    <location>
        <begin position="132"/>
        <end position="141"/>
    </location>
</feature>
<gene>
    <name evidence="2" type="ORF">I303_04184</name>
    <name evidence="3" type="ORF">I303_104835</name>
</gene>
<reference evidence="3" key="3">
    <citation type="submission" date="2024-02" db="EMBL/GenBank/DDBJ databases">
        <title>Comparative genomics of Cryptococcus and Kwoniella reveals pathogenesis evolution and contrasting modes of karyotype evolution via chromosome fusion or intercentromeric recombination.</title>
        <authorList>
            <person name="Coelho M.A."/>
            <person name="David-Palma M."/>
            <person name="Shea T."/>
            <person name="Bowers K."/>
            <person name="McGinley-Smith S."/>
            <person name="Mohammad A.W."/>
            <person name="Gnirke A."/>
            <person name="Yurkov A.M."/>
            <person name="Nowrousian M."/>
            <person name="Sun S."/>
            <person name="Cuomo C.A."/>
            <person name="Heitman J."/>
        </authorList>
    </citation>
    <scope>NUCLEOTIDE SEQUENCE</scope>
    <source>
        <strain evidence="3">CBS 10117</strain>
    </source>
</reference>
<dbReference type="RefSeq" id="XP_018262705.1">
    <property type="nucleotide sequence ID" value="XM_018407494.1"/>
</dbReference>
<dbReference type="OrthoDB" id="2575540at2759"/>
<proteinExistence type="predicted"/>
<feature type="compositionally biased region" description="Polar residues" evidence="1">
    <location>
        <begin position="87"/>
        <end position="97"/>
    </location>
</feature>
<feature type="region of interest" description="Disordered" evidence="1">
    <location>
        <begin position="17"/>
        <end position="56"/>
    </location>
</feature>
<dbReference type="AlphaFoldDB" id="A0A1A6A482"/>
<reference evidence="3" key="2">
    <citation type="submission" date="2013-07" db="EMBL/GenBank/DDBJ databases">
        <authorList>
            <consortium name="The Broad Institute Genome Sequencing Platform"/>
            <person name="Cuomo C."/>
            <person name="Litvintseva A."/>
            <person name="Chen Y."/>
            <person name="Heitman J."/>
            <person name="Sun S."/>
            <person name="Springer D."/>
            <person name="Dromer F."/>
            <person name="Young S.K."/>
            <person name="Zeng Q."/>
            <person name="Gargeya S."/>
            <person name="Fitzgerald M."/>
            <person name="Abouelleil A."/>
            <person name="Alvarado L."/>
            <person name="Berlin A.M."/>
            <person name="Chapman S.B."/>
            <person name="Dewar J."/>
            <person name="Goldberg J."/>
            <person name="Griggs A."/>
            <person name="Gujja S."/>
            <person name="Hansen M."/>
            <person name="Howarth C."/>
            <person name="Imamovic A."/>
            <person name="Larimer J."/>
            <person name="McCowan C."/>
            <person name="Murphy C."/>
            <person name="Pearson M."/>
            <person name="Priest M."/>
            <person name="Roberts A."/>
            <person name="Saif S."/>
            <person name="Shea T."/>
            <person name="Sykes S."/>
            <person name="Wortman J."/>
            <person name="Nusbaum C."/>
            <person name="Birren B."/>
        </authorList>
    </citation>
    <scope>NUCLEOTIDE SEQUENCE</scope>
    <source>
        <strain evidence="3">CBS 10117</strain>
    </source>
</reference>
<protein>
    <submittedName>
        <fullName evidence="2">Uncharacterized protein</fullName>
    </submittedName>
</protein>
<dbReference type="Proteomes" id="UP000078595">
    <property type="component" value="Chromosome 5"/>
</dbReference>
<dbReference type="VEuPathDB" id="FungiDB:I303_04184"/>
<evidence type="ECO:0000256" key="1">
    <source>
        <dbReference type="SAM" id="MobiDB-lite"/>
    </source>
</evidence>
<sequence length="172" mass="18112">MRLLGFLPCCGHRKDKVKDDENAQEGAALLPPQREESIISADGLSGNYGATDQGLTDEQRLRIEAIGRQVGGHMLPINALPPGPGKNSPSLNRNTARAPSPSATSHSRESSRPSSPSPLRPETSPPDGVLRSPEKEDDGVVRKTLFAGGGGGTSNRKTSGRGKGKTRGKGRK</sequence>
<organism evidence="2">
    <name type="scientific">Kwoniella dejecticola CBS 10117</name>
    <dbReference type="NCBI Taxonomy" id="1296121"/>
    <lineage>
        <taxon>Eukaryota</taxon>
        <taxon>Fungi</taxon>
        <taxon>Dikarya</taxon>
        <taxon>Basidiomycota</taxon>
        <taxon>Agaricomycotina</taxon>
        <taxon>Tremellomycetes</taxon>
        <taxon>Tremellales</taxon>
        <taxon>Cryptococcaceae</taxon>
        <taxon>Kwoniella</taxon>
    </lineage>
</organism>
<keyword evidence="4" id="KW-1185">Reference proteome</keyword>
<dbReference type="GeneID" id="28967883"/>
<evidence type="ECO:0000313" key="3">
    <source>
        <dbReference type="EMBL" id="WWC62239.1"/>
    </source>
</evidence>
<dbReference type="KEGG" id="kdj:28967883"/>